<evidence type="ECO:0000256" key="3">
    <source>
        <dbReference type="ARBA" id="ARBA00022679"/>
    </source>
</evidence>
<keyword evidence="2" id="KW-0489">Methyltransferase</keyword>
<evidence type="ECO:0000313" key="5">
    <source>
        <dbReference type="EMBL" id="QYJ67720.1"/>
    </source>
</evidence>
<dbReference type="Pfam" id="PF00303">
    <property type="entry name" value="Thymidylat_synt"/>
    <property type="match status" value="1"/>
</dbReference>
<gene>
    <name evidence="5" type="ORF">K1I41_09215</name>
</gene>
<evidence type="ECO:0000256" key="2">
    <source>
        <dbReference type="ARBA" id="ARBA00022603"/>
    </source>
</evidence>
<dbReference type="InterPro" id="IPR023451">
    <property type="entry name" value="Thymidate_synth/dCMP_Mease_dom"/>
</dbReference>
<dbReference type="PANTHER" id="PTHR11548">
    <property type="entry name" value="THYMIDYLATE SYNTHASE 1"/>
    <property type="match status" value="1"/>
</dbReference>
<accession>A0ABX8VA90</accession>
<dbReference type="SUPFAM" id="SSF55831">
    <property type="entry name" value="Thymidylate synthase/dCMP hydroxymethylase"/>
    <property type="match status" value="1"/>
</dbReference>
<feature type="domain" description="Thymidylate synthase/dCMP hydroxymethylase" evidence="4">
    <location>
        <begin position="50"/>
        <end position="244"/>
    </location>
</feature>
<dbReference type="InterPro" id="IPR000398">
    <property type="entry name" value="Thymidylate_synthase"/>
</dbReference>
<name>A0ABX8VA90_9FLAO</name>
<evidence type="ECO:0000313" key="6">
    <source>
        <dbReference type="Proteomes" id="UP000825381"/>
    </source>
</evidence>
<organism evidence="5 6">
    <name type="scientific">Flavobacterium litorale</name>
    <dbReference type="NCBI Taxonomy" id="2856519"/>
    <lineage>
        <taxon>Bacteria</taxon>
        <taxon>Pseudomonadati</taxon>
        <taxon>Bacteroidota</taxon>
        <taxon>Flavobacteriia</taxon>
        <taxon>Flavobacteriales</taxon>
        <taxon>Flavobacteriaceae</taxon>
        <taxon>Flavobacterium</taxon>
    </lineage>
</organism>
<reference evidence="5 6" key="1">
    <citation type="submission" date="2021-07" db="EMBL/GenBank/DDBJ databases">
        <title>Flavobacterium WSW3-B6 sp.nov, isolated from seaweed.</title>
        <authorList>
            <person name="Muhammad N."/>
            <person name="Ho H."/>
            <person name="Lee Y.-J."/>
            <person name="Nguyen T."/>
            <person name="Ho J."/>
            <person name="Kim S.-G."/>
        </authorList>
    </citation>
    <scope>NUCLEOTIDE SEQUENCE [LARGE SCALE GENOMIC DNA]</scope>
    <source>
        <strain evidence="5 6">WSW3-B6</strain>
    </source>
</reference>
<keyword evidence="6" id="KW-1185">Reference proteome</keyword>
<dbReference type="Proteomes" id="UP000825381">
    <property type="component" value="Chromosome"/>
</dbReference>
<dbReference type="PANTHER" id="PTHR11548:SF9">
    <property type="entry name" value="THYMIDYLATE SYNTHASE"/>
    <property type="match status" value="1"/>
</dbReference>
<evidence type="ECO:0000259" key="4">
    <source>
        <dbReference type="Pfam" id="PF00303"/>
    </source>
</evidence>
<dbReference type="CDD" id="cd00351">
    <property type="entry name" value="TS_Pyrimidine_HMase"/>
    <property type="match status" value="1"/>
</dbReference>
<sequence>MYDILNSLLDISTNVTASKGKNSEIFGVLLKLKNPLARISRTETKGKPFSALGELLWYLSGSNELSFIQYYIKYYSDCSDDGKTIQGAYGPRIFNMHDKFNQLENVIKLLKENPQSRRAVISLFDASDLEMFYDSKENKRRLSKDIPCTCFLQFTVRSNKLNLYVSMRSNDAYVGLPHDIFCFTMIQELVAKSLQYDMGEYYHSVSSLHLYEKDYQKARNYINEGYQSTSFQMPAMPDGNPWEKIEILKSYETKIRNGEDFNLDDVNTEAYWYDLLLLIKIHSLYKSGLIDKIEELKCKVSSSIYTEYIEKKILDSIAKFAKKEE</sequence>
<dbReference type="PRINTS" id="PR00108">
    <property type="entry name" value="THYMDSNTHASE"/>
</dbReference>
<proteinExistence type="predicted"/>
<dbReference type="InterPro" id="IPR045097">
    <property type="entry name" value="Thymidate_synth/dCMP_Mease"/>
</dbReference>
<dbReference type="InterPro" id="IPR036926">
    <property type="entry name" value="Thymidate_synth/dCMP_Mease_sf"/>
</dbReference>
<protein>
    <recommendedName>
        <fullName evidence="1">thymidylate synthase</fullName>
        <ecNumber evidence="1">2.1.1.45</ecNumber>
    </recommendedName>
</protein>
<evidence type="ECO:0000256" key="1">
    <source>
        <dbReference type="ARBA" id="ARBA00011947"/>
    </source>
</evidence>
<dbReference type="RefSeq" id="WP_220640065.1">
    <property type="nucleotide sequence ID" value="NZ_CP080429.1"/>
</dbReference>
<dbReference type="EMBL" id="CP080429">
    <property type="protein sequence ID" value="QYJ67720.1"/>
    <property type="molecule type" value="Genomic_DNA"/>
</dbReference>
<keyword evidence="3" id="KW-0808">Transferase</keyword>
<dbReference type="EC" id="2.1.1.45" evidence="1"/>
<dbReference type="Gene3D" id="3.30.572.10">
    <property type="entry name" value="Thymidylate synthase/dCMP hydroxymethylase domain"/>
    <property type="match status" value="1"/>
</dbReference>